<proteinExistence type="predicted"/>
<name>A0A067RMD6_ZOONE</name>
<organism evidence="3 4">
    <name type="scientific">Zootermopsis nevadensis</name>
    <name type="common">Dampwood termite</name>
    <dbReference type="NCBI Taxonomy" id="136037"/>
    <lineage>
        <taxon>Eukaryota</taxon>
        <taxon>Metazoa</taxon>
        <taxon>Ecdysozoa</taxon>
        <taxon>Arthropoda</taxon>
        <taxon>Hexapoda</taxon>
        <taxon>Insecta</taxon>
        <taxon>Pterygota</taxon>
        <taxon>Neoptera</taxon>
        <taxon>Polyneoptera</taxon>
        <taxon>Dictyoptera</taxon>
        <taxon>Blattodea</taxon>
        <taxon>Blattoidea</taxon>
        <taxon>Termitoidae</taxon>
        <taxon>Termopsidae</taxon>
        <taxon>Zootermopsis</taxon>
    </lineage>
</organism>
<accession>A0A067RMD6</accession>
<feature type="coiled-coil region" evidence="1">
    <location>
        <begin position="194"/>
        <end position="263"/>
    </location>
</feature>
<keyword evidence="1" id="KW-0175">Coiled coil</keyword>
<feature type="region of interest" description="Disordered" evidence="2">
    <location>
        <begin position="171"/>
        <end position="190"/>
    </location>
</feature>
<evidence type="ECO:0000256" key="1">
    <source>
        <dbReference type="SAM" id="Coils"/>
    </source>
</evidence>
<dbReference type="EMBL" id="KK852541">
    <property type="protein sequence ID" value="KDR21760.1"/>
    <property type="molecule type" value="Genomic_DNA"/>
</dbReference>
<evidence type="ECO:0000313" key="4">
    <source>
        <dbReference type="Proteomes" id="UP000027135"/>
    </source>
</evidence>
<evidence type="ECO:0000256" key="2">
    <source>
        <dbReference type="SAM" id="MobiDB-lite"/>
    </source>
</evidence>
<sequence length="349" mass="39422">MYVYAFHIMNSLLVLPSDDRDCAPPSTRYFPKSESIEKGHLPYDNQMTSRFNSALCSANEGVRTMSKLYSTHSEMQGGTRTSATSKPPRSVKPSVIKKLPNEQAKATSGLNLSKGSSVIQREMRTRGKAPGGIKTAVKKELPKEQESLDNLRDGVVKSTSDNVDCVEGNEVTDLRRRNNPSNPIVKESKHSGQEALLQNELQAALAQLKSAEQRMKEAQDKVKSLEEANKTAREEVLAIQASLSDADSENEELREQLNQQKLVTEQMDHMICQECKFLKGCEEFPKDEQADQVKKKVSADMIKKIYLKIEKYGIEMKRLGSILEEMQKEKIVIEKQREYVDECIAQFMR</sequence>
<feature type="region of interest" description="Disordered" evidence="2">
    <location>
        <begin position="73"/>
        <end position="135"/>
    </location>
</feature>
<dbReference type="InParanoid" id="A0A067RMD6"/>
<keyword evidence="4" id="KW-1185">Reference proteome</keyword>
<dbReference type="AlphaFoldDB" id="A0A067RMD6"/>
<feature type="compositionally biased region" description="Polar residues" evidence="2">
    <location>
        <begin position="73"/>
        <end position="87"/>
    </location>
</feature>
<feature type="compositionally biased region" description="Polar residues" evidence="2">
    <location>
        <begin position="104"/>
        <end position="119"/>
    </location>
</feature>
<gene>
    <name evidence="3" type="ORF">L798_02704</name>
</gene>
<dbReference type="Proteomes" id="UP000027135">
    <property type="component" value="Unassembled WGS sequence"/>
</dbReference>
<reference evidence="3 4" key="1">
    <citation type="journal article" date="2014" name="Nat. Commun.">
        <title>Molecular traces of alternative social organization in a termite genome.</title>
        <authorList>
            <person name="Terrapon N."/>
            <person name="Li C."/>
            <person name="Robertson H.M."/>
            <person name="Ji L."/>
            <person name="Meng X."/>
            <person name="Booth W."/>
            <person name="Chen Z."/>
            <person name="Childers C.P."/>
            <person name="Glastad K.M."/>
            <person name="Gokhale K."/>
            <person name="Gowin J."/>
            <person name="Gronenberg W."/>
            <person name="Hermansen R.A."/>
            <person name="Hu H."/>
            <person name="Hunt B.G."/>
            <person name="Huylmans A.K."/>
            <person name="Khalil S.M."/>
            <person name="Mitchell R.D."/>
            <person name="Munoz-Torres M.C."/>
            <person name="Mustard J.A."/>
            <person name="Pan H."/>
            <person name="Reese J.T."/>
            <person name="Scharf M.E."/>
            <person name="Sun F."/>
            <person name="Vogel H."/>
            <person name="Xiao J."/>
            <person name="Yang W."/>
            <person name="Yang Z."/>
            <person name="Yang Z."/>
            <person name="Zhou J."/>
            <person name="Zhu J."/>
            <person name="Brent C.S."/>
            <person name="Elsik C.G."/>
            <person name="Goodisman M.A."/>
            <person name="Liberles D.A."/>
            <person name="Roe R.M."/>
            <person name="Vargo E.L."/>
            <person name="Vilcinskas A."/>
            <person name="Wang J."/>
            <person name="Bornberg-Bauer E."/>
            <person name="Korb J."/>
            <person name="Zhang G."/>
            <person name="Liebig J."/>
        </authorList>
    </citation>
    <scope>NUCLEOTIDE SEQUENCE [LARGE SCALE GENOMIC DNA]</scope>
    <source>
        <tissue evidence="3">Whole organism</tissue>
    </source>
</reference>
<protein>
    <submittedName>
        <fullName evidence="3">Uncharacterized protein</fullName>
    </submittedName>
</protein>
<evidence type="ECO:0000313" key="3">
    <source>
        <dbReference type="EMBL" id="KDR21760.1"/>
    </source>
</evidence>